<dbReference type="eggNOG" id="ENOG502SQDU">
    <property type="taxonomic scope" value="Eukaryota"/>
</dbReference>
<reference evidence="2" key="1">
    <citation type="journal article" date="2012" name="MBio">
        <title>Comparative genome analysis of Trichophyton rubrum and related dermatophytes reveals candidate genes involved in infection.</title>
        <authorList>
            <person name="Martinez D.A."/>
            <person name="Oliver B.G."/>
            <person name="Graeser Y."/>
            <person name="Goldberg J.M."/>
            <person name="Li W."/>
            <person name="Martinez-Rossi N.M."/>
            <person name="Monod M."/>
            <person name="Shelest E."/>
            <person name="Barton R.C."/>
            <person name="Birch E."/>
            <person name="Brakhage A.A."/>
            <person name="Chen Z."/>
            <person name="Gurr S.J."/>
            <person name="Heiman D."/>
            <person name="Heitman J."/>
            <person name="Kosti I."/>
            <person name="Rossi A."/>
            <person name="Saif S."/>
            <person name="Samalova M."/>
            <person name="Saunders C.W."/>
            <person name="Shea T."/>
            <person name="Summerbell R.C."/>
            <person name="Xu J."/>
            <person name="Young S."/>
            <person name="Zeng Q."/>
            <person name="Birren B.W."/>
            <person name="Cuomo C.A."/>
            <person name="White T.C."/>
        </authorList>
    </citation>
    <scope>NUCLEOTIDE SEQUENCE [LARGE SCALE GENOMIC DNA]</scope>
    <source>
        <strain evidence="2">ATCC MYA-4605 / CBS 113480</strain>
    </source>
</reference>
<evidence type="ECO:0000313" key="1">
    <source>
        <dbReference type="EMBL" id="EEQ31484.1"/>
    </source>
</evidence>
<organism evidence="1 2">
    <name type="scientific">Arthroderma otae (strain ATCC MYA-4605 / CBS 113480)</name>
    <name type="common">Microsporum canis</name>
    <dbReference type="NCBI Taxonomy" id="554155"/>
    <lineage>
        <taxon>Eukaryota</taxon>
        <taxon>Fungi</taxon>
        <taxon>Dikarya</taxon>
        <taxon>Ascomycota</taxon>
        <taxon>Pezizomycotina</taxon>
        <taxon>Eurotiomycetes</taxon>
        <taxon>Eurotiomycetidae</taxon>
        <taxon>Onygenales</taxon>
        <taxon>Arthrodermataceae</taxon>
        <taxon>Microsporum</taxon>
    </lineage>
</organism>
<dbReference type="STRING" id="554155.C5FPG8"/>
<sequence>MVRFMYEADYDGSGSNRGRISPMLFNARVYEVAEKYSILHLKERAKTKFKDAVRTCWDMDDFSPAIKEVYTNTPSIDRGLRDIISQTAFQNIESLLRKDDFQSVLVEYPGFSADVVRLQANSSHPPPANPQRTRCNNCGYNIY</sequence>
<dbReference type="OMA" id="AEYFTIC"/>
<evidence type="ECO:0000313" key="2">
    <source>
        <dbReference type="Proteomes" id="UP000002035"/>
    </source>
</evidence>
<name>C5FPG8_ARTOC</name>
<dbReference type="EMBL" id="DS995704">
    <property type="protein sequence ID" value="EEQ31484.1"/>
    <property type="molecule type" value="Genomic_DNA"/>
</dbReference>
<dbReference type="HOGENOM" id="CLU_057752_1_1_1"/>
<dbReference type="OrthoDB" id="6359816at2759"/>
<dbReference type="AlphaFoldDB" id="C5FPG8"/>
<dbReference type="PANTHER" id="PTHR47843:SF5">
    <property type="entry name" value="BTB_POZ DOMAIN PROTEIN"/>
    <property type="match status" value="1"/>
</dbReference>
<proteinExistence type="predicted"/>
<dbReference type="Proteomes" id="UP000002035">
    <property type="component" value="Unassembled WGS sequence"/>
</dbReference>
<dbReference type="GeneID" id="9225973"/>
<protein>
    <submittedName>
        <fullName evidence="1">BTB/POZ domain-containing protein</fullName>
    </submittedName>
</protein>
<accession>C5FPG8</accession>
<dbReference type="PANTHER" id="PTHR47843">
    <property type="entry name" value="BTB DOMAIN-CONTAINING PROTEIN-RELATED"/>
    <property type="match status" value="1"/>
</dbReference>
<keyword evidence="2" id="KW-1185">Reference proteome</keyword>
<dbReference type="RefSeq" id="XP_002846566.1">
    <property type="nucleotide sequence ID" value="XM_002846520.1"/>
</dbReference>
<gene>
    <name evidence="1" type="ORF">MCYG_04303</name>
</gene>
<dbReference type="VEuPathDB" id="FungiDB:MCYG_04303"/>